<dbReference type="RefSeq" id="WP_382357736.1">
    <property type="nucleotide sequence ID" value="NZ_JBHTGR010000005.1"/>
</dbReference>
<keyword evidence="1" id="KW-0378">Hydrolase</keyword>
<proteinExistence type="predicted"/>
<dbReference type="InterPro" id="IPR001375">
    <property type="entry name" value="Peptidase_S9_cat"/>
</dbReference>
<protein>
    <submittedName>
        <fullName evidence="3">Esterase</fullName>
    </submittedName>
</protein>
<evidence type="ECO:0000256" key="1">
    <source>
        <dbReference type="ARBA" id="ARBA00022801"/>
    </source>
</evidence>
<feature type="domain" description="Peptidase S9 prolyl oligopeptidase catalytic" evidence="2">
    <location>
        <begin position="89"/>
        <end position="253"/>
    </location>
</feature>
<sequence>MIGVTQETIANVPSLVIVDHAKEYEALPTVTFFHGFTSAKEHNLPLAYLLAEEGFRIILPDSMHHGERDQGISSMKIQLAFWDIVMQNVAELQAIKNELDEQNLVLDNRFGIAGTSMGGITSAAALTQYPWIKTAGILMGTPKLLTYAKTLVDGYQKVDETAITDDMTNDLYAQLEAYDLSNQIDKLADRPVLFWHGEHDEVVPFNHSYAFYENAQSYYSHPENIRFLSEANRGHKVSRYAILETVRWFKQHL</sequence>
<evidence type="ECO:0000313" key="4">
    <source>
        <dbReference type="Proteomes" id="UP001596620"/>
    </source>
</evidence>
<dbReference type="Pfam" id="PF00326">
    <property type="entry name" value="Peptidase_S9"/>
    <property type="match status" value="1"/>
</dbReference>
<keyword evidence="4" id="KW-1185">Reference proteome</keyword>
<accession>A0ABW2UQT5</accession>
<evidence type="ECO:0000313" key="3">
    <source>
        <dbReference type="EMBL" id="MFC7746254.1"/>
    </source>
</evidence>
<gene>
    <name evidence="3" type="primary">yjfP</name>
    <name evidence="3" type="ORF">ACFQU8_03235</name>
</gene>
<dbReference type="Proteomes" id="UP001596620">
    <property type="component" value="Unassembled WGS sequence"/>
</dbReference>
<name>A0ABW2UQT5_9BACI</name>
<dbReference type="InterPro" id="IPR050261">
    <property type="entry name" value="FrsA_esterase"/>
</dbReference>
<dbReference type="PANTHER" id="PTHR22946:SF9">
    <property type="entry name" value="POLYKETIDE TRANSFERASE AF380"/>
    <property type="match status" value="1"/>
</dbReference>
<dbReference type="InterPro" id="IPR029058">
    <property type="entry name" value="AB_hydrolase_fold"/>
</dbReference>
<dbReference type="PANTHER" id="PTHR22946">
    <property type="entry name" value="DIENELACTONE HYDROLASE DOMAIN-CONTAINING PROTEIN-RELATED"/>
    <property type="match status" value="1"/>
</dbReference>
<dbReference type="EMBL" id="JBHTGR010000005">
    <property type="protein sequence ID" value="MFC7746254.1"/>
    <property type="molecule type" value="Genomic_DNA"/>
</dbReference>
<dbReference type="NCBIfam" id="NF007857">
    <property type="entry name" value="PRK10566.1"/>
    <property type="match status" value="1"/>
</dbReference>
<evidence type="ECO:0000259" key="2">
    <source>
        <dbReference type="Pfam" id="PF00326"/>
    </source>
</evidence>
<comment type="caution">
    <text evidence="3">The sequence shown here is derived from an EMBL/GenBank/DDBJ whole genome shotgun (WGS) entry which is preliminary data.</text>
</comment>
<reference evidence="4" key="1">
    <citation type="journal article" date="2019" name="Int. J. Syst. Evol. Microbiol.">
        <title>The Global Catalogue of Microorganisms (GCM) 10K type strain sequencing project: providing services to taxonomists for standard genome sequencing and annotation.</title>
        <authorList>
            <consortium name="The Broad Institute Genomics Platform"/>
            <consortium name="The Broad Institute Genome Sequencing Center for Infectious Disease"/>
            <person name="Wu L."/>
            <person name="Ma J."/>
        </authorList>
    </citation>
    <scope>NUCLEOTIDE SEQUENCE [LARGE SCALE GENOMIC DNA]</scope>
    <source>
        <strain evidence="4">JCM 30234</strain>
    </source>
</reference>
<organism evidence="3 4">
    <name type="scientific">Lentibacillus kimchii</name>
    <dbReference type="NCBI Taxonomy" id="1542911"/>
    <lineage>
        <taxon>Bacteria</taxon>
        <taxon>Bacillati</taxon>
        <taxon>Bacillota</taxon>
        <taxon>Bacilli</taxon>
        <taxon>Bacillales</taxon>
        <taxon>Bacillaceae</taxon>
        <taxon>Lentibacillus</taxon>
    </lineage>
</organism>
<dbReference type="Gene3D" id="3.40.50.1820">
    <property type="entry name" value="alpha/beta hydrolase"/>
    <property type="match status" value="1"/>
</dbReference>
<dbReference type="SUPFAM" id="SSF53474">
    <property type="entry name" value="alpha/beta-Hydrolases"/>
    <property type="match status" value="1"/>
</dbReference>